<feature type="transmembrane region" description="Helical" evidence="1">
    <location>
        <begin position="21"/>
        <end position="45"/>
    </location>
</feature>
<dbReference type="OrthoDB" id="5720484at2"/>
<dbReference type="Proteomes" id="UP000198157">
    <property type="component" value="Unassembled WGS sequence"/>
</dbReference>
<keyword evidence="1" id="KW-0812">Transmembrane</keyword>
<keyword evidence="1" id="KW-1133">Transmembrane helix</keyword>
<sequence>MQLSSARAPRPSRRRLRGGMSVTMMLVLLGLVGMLGLVEVGYLYWAKRDAQKVVDLASMAGAQRLDLCNANRTDNSAARGNAQKDNGFAGTLAIQCGNWNPGRGAEDHFSTTVDAANPLNAVKVVATRSVVPFFGQNTRLPVIRAQAVATRAPPIAVFSVGSQLLRVNGRSPLGDVLCTVGACLDQTTLLGYDGLAQAKVTPNGLLQALGIPVNANIGIAEFNALLAANRVSLGQLLDATATVLTNSGVANVDLSALRNALAAKLDLNQLNVQLGSTDTTGGLFARIVAPEGPASAALQADVNALDLITTSISIASGGRGVSVNNLKVLGMVQAQTAIIEPPSIAIGGVGARAYNAQVRLRLNIDTDELFLLAPVLKALKIRLHLPIHADVTNAMGTLTSLHCGTSPATASVRVDSSVLRTCVGKLPANAWLSTRNACDAGLGNEDLLTLLGAPLVTDQIKLNALTLSETLTLAAGQTQSTWINKAQLGTAVADLVKELLRVLSNVLNPASRGMNTADTASRLADQYIAAAHPDGGRYNVDSIIAAVRDGSASKGLEPLGDWPIKKGVPEPCVIFLGTCFRDGTVWEGYRAAVTGRGMGVLDGLLGTLLGGLLVNRCDSLFGNLGNYNNCLRSNLVSYLQTAPDGLLDGHLGAGVLDPTTNQVPGCSGLLCSLLKPALEGLIKPLLNGVGTLLSQTLAQILGLELGRTDVHMQSIQCTPAQLVY</sequence>
<gene>
    <name evidence="3" type="ORF">CEE60_07915</name>
</gene>
<comment type="caution">
    <text evidence="3">The sequence shown here is derived from an EMBL/GenBank/DDBJ whole genome shotgun (WGS) entry which is preliminary data.</text>
</comment>
<dbReference type="InterPro" id="IPR018705">
    <property type="entry name" value="DUF2134_membrane"/>
</dbReference>
<evidence type="ECO:0000256" key="1">
    <source>
        <dbReference type="SAM" id="Phobius"/>
    </source>
</evidence>
<name>A0A246HNC6_STEMA</name>
<protein>
    <recommendedName>
        <fullName evidence="2">DUF2134 domain-containing protein</fullName>
    </recommendedName>
</protein>
<dbReference type="AlphaFoldDB" id="A0A246HNC6"/>
<organism evidence="3 4">
    <name type="scientific">Stenotrophomonas maltophilia</name>
    <name type="common">Pseudomonas maltophilia</name>
    <name type="synonym">Xanthomonas maltophilia</name>
    <dbReference type="NCBI Taxonomy" id="40324"/>
    <lineage>
        <taxon>Bacteria</taxon>
        <taxon>Pseudomonadati</taxon>
        <taxon>Pseudomonadota</taxon>
        <taxon>Gammaproteobacteria</taxon>
        <taxon>Lysobacterales</taxon>
        <taxon>Lysobacteraceae</taxon>
        <taxon>Stenotrophomonas</taxon>
        <taxon>Stenotrophomonas maltophilia group</taxon>
    </lineage>
</organism>
<evidence type="ECO:0000313" key="3">
    <source>
        <dbReference type="EMBL" id="OWQ54317.1"/>
    </source>
</evidence>
<evidence type="ECO:0000313" key="4">
    <source>
        <dbReference type="Proteomes" id="UP000198157"/>
    </source>
</evidence>
<reference evidence="3 4" key="1">
    <citation type="submission" date="2017-06" db="EMBL/GenBank/DDBJ databases">
        <authorList>
            <person name="Kim H.J."/>
            <person name="Triplett B.A."/>
        </authorList>
    </citation>
    <scope>NUCLEOTIDE SEQUENCE [LARGE SCALE GENOMIC DNA]</scope>
    <source>
        <strain evidence="3 4">13146</strain>
    </source>
</reference>
<feature type="domain" description="DUF2134" evidence="2">
    <location>
        <begin position="60"/>
        <end position="149"/>
    </location>
</feature>
<dbReference type="Pfam" id="PF09977">
    <property type="entry name" value="Tad_C"/>
    <property type="match status" value="1"/>
</dbReference>
<keyword evidence="1" id="KW-0472">Membrane</keyword>
<proteinExistence type="predicted"/>
<accession>A0A246HNC6</accession>
<evidence type="ECO:0000259" key="2">
    <source>
        <dbReference type="Pfam" id="PF09977"/>
    </source>
</evidence>
<dbReference type="EMBL" id="NIVS01000019">
    <property type="protein sequence ID" value="OWQ54317.1"/>
    <property type="molecule type" value="Genomic_DNA"/>
</dbReference>